<feature type="compositionally biased region" description="Polar residues" evidence="1">
    <location>
        <begin position="145"/>
        <end position="155"/>
    </location>
</feature>
<accession>A0ABR4N9T5</accession>
<gene>
    <name evidence="2" type="ORF">HK105_204057</name>
</gene>
<feature type="compositionally biased region" description="Basic residues" evidence="1">
    <location>
        <begin position="125"/>
        <end position="142"/>
    </location>
</feature>
<keyword evidence="3" id="KW-1185">Reference proteome</keyword>
<name>A0ABR4N9T5_9FUNG</name>
<dbReference type="Proteomes" id="UP001527925">
    <property type="component" value="Unassembled WGS sequence"/>
</dbReference>
<organism evidence="2 3">
    <name type="scientific">Polyrhizophydium stewartii</name>
    <dbReference type="NCBI Taxonomy" id="2732419"/>
    <lineage>
        <taxon>Eukaryota</taxon>
        <taxon>Fungi</taxon>
        <taxon>Fungi incertae sedis</taxon>
        <taxon>Chytridiomycota</taxon>
        <taxon>Chytridiomycota incertae sedis</taxon>
        <taxon>Chytridiomycetes</taxon>
        <taxon>Rhizophydiales</taxon>
        <taxon>Rhizophydiales incertae sedis</taxon>
        <taxon>Polyrhizophydium</taxon>
    </lineage>
</organism>
<evidence type="ECO:0000313" key="2">
    <source>
        <dbReference type="EMBL" id="KAL2916301.1"/>
    </source>
</evidence>
<proteinExistence type="predicted"/>
<sequence length="163" mass="17620">MLVLLLECCLWVAAKRDFYAVLGVDRSASKGSLYCSSYCMQSAYAQCDVADDVLAHTLESLALGSPRFGPRRARAASAAAAAASLVPPSPLASPAHYYGGFSPAPTSPSVVAASQAYSLEFRNRPHHNHHHHHHSHHHHRGFRSPLSSTSKRNSIPSPPPFEL</sequence>
<evidence type="ECO:0000256" key="1">
    <source>
        <dbReference type="SAM" id="MobiDB-lite"/>
    </source>
</evidence>
<reference evidence="2 3" key="1">
    <citation type="submission" date="2023-09" db="EMBL/GenBank/DDBJ databases">
        <title>Pangenome analysis of Batrachochytrium dendrobatidis and related Chytrids.</title>
        <authorList>
            <person name="Yacoub M.N."/>
            <person name="Stajich J.E."/>
            <person name="James T.Y."/>
        </authorList>
    </citation>
    <scope>NUCLEOTIDE SEQUENCE [LARGE SCALE GENOMIC DNA]</scope>
    <source>
        <strain evidence="2 3">JEL0888</strain>
    </source>
</reference>
<feature type="region of interest" description="Disordered" evidence="1">
    <location>
        <begin position="125"/>
        <end position="163"/>
    </location>
</feature>
<evidence type="ECO:0000313" key="3">
    <source>
        <dbReference type="Proteomes" id="UP001527925"/>
    </source>
</evidence>
<comment type="caution">
    <text evidence="2">The sequence shown here is derived from an EMBL/GenBank/DDBJ whole genome shotgun (WGS) entry which is preliminary data.</text>
</comment>
<dbReference type="EMBL" id="JADGIZ020000017">
    <property type="protein sequence ID" value="KAL2916301.1"/>
    <property type="molecule type" value="Genomic_DNA"/>
</dbReference>
<protein>
    <submittedName>
        <fullName evidence="2">Uncharacterized protein</fullName>
    </submittedName>
</protein>